<gene>
    <name evidence="1" type="ORF">CCAP1982_LOCUS3420</name>
</gene>
<reference evidence="1" key="1">
    <citation type="submission" date="2020-11" db="EMBL/GenBank/DDBJ databases">
        <authorList>
            <person name="Whitehead M."/>
        </authorList>
    </citation>
    <scope>NUCLEOTIDE SEQUENCE</scope>
    <source>
        <strain evidence="1">EGII</strain>
    </source>
</reference>
<keyword evidence="2" id="KW-1185">Reference proteome</keyword>
<evidence type="ECO:0000313" key="1">
    <source>
        <dbReference type="EMBL" id="CAD6994685.1"/>
    </source>
</evidence>
<comment type="caution">
    <text evidence="1">The sequence shown here is derived from an EMBL/GenBank/DDBJ whole genome shotgun (WGS) entry which is preliminary data.</text>
</comment>
<proteinExistence type="predicted"/>
<dbReference type="EMBL" id="CAJHJT010000001">
    <property type="protein sequence ID" value="CAD6994685.1"/>
    <property type="molecule type" value="Genomic_DNA"/>
</dbReference>
<dbReference type="Proteomes" id="UP000606786">
    <property type="component" value="Unassembled WGS sequence"/>
</dbReference>
<sequence length="88" mass="9819">ICVRSYKKDCNLAVLVELTPKFCQNGSSDLSCWHFPTKKLHNQTLSHKFAASAADSLLTSYALIHDNNNNNNNTNASERMCTVGRQFA</sequence>
<dbReference type="AlphaFoldDB" id="A0A811UB93"/>
<organism evidence="1 2">
    <name type="scientific">Ceratitis capitata</name>
    <name type="common">Mediterranean fruit fly</name>
    <name type="synonym">Tephritis capitata</name>
    <dbReference type="NCBI Taxonomy" id="7213"/>
    <lineage>
        <taxon>Eukaryota</taxon>
        <taxon>Metazoa</taxon>
        <taxon>Ecdysozoa</taxon>
        <taxon>Arthropoda</taxon>
        <taxon>Hexapoda</taxon>
        <taxon>Insecta</taxon>
        <taxon>Pterygota</taxon>
        <taxon>Neoptera</taxon>
        <taxon>Endopterygota</taxon>
        <taxon>Diptera</taxon>
        <taxon>Brachycera</taxon>
        <taxon>Muscomorpha</taxon>
        <taxon>Tephritoidea</taxon>
        <taxon>Tephritidae</taxon>
        <taxon>Ceratitis</taxon>
        <taxon>Ceratitis</taxon>
    </lineage>
</organism>
<feature type="non-terminal residue" evidence="1">
    <location>
        <position position="1"/>
    </location>
</feature>
<protein>
    <submittedName>
        <fullName evidence="1">(Mediterranean fruit fly) hypothetical protein</fullName>
    </submittedName>
</protein>
<evidence type="ECO:0000313" key="2">
    <source>
        <dbReference type="Proteomes" id="UP000606786"/>
    </source>
</evidence>
<accession>A0A811UB93</accession>
<name>A0A811UB93_CERCA</name>